<dbReference type="InterPro" id="IPR012792">
    <property type="entry name" value="3-oxoacid_CoA-transf_A"/>
</dbReference>
<dbReference type="InterPro" id="IPR004165">
    <property type="entry name" value="CoA_trans_fam_I"/>
</dbReference>
<dbReference type="PRINTS" id="PR00320">
    <property type="entry name" value="GPROTEINBRPT"/>
</dbReference>
<dbReference type="InterPro" id="IPR027417">
    <property type="entry name" value="P-loop_NTPase"/>
</dbReference>
<feature type="region of interest" description="Disordered" evidence="5">
    <location>
        <begin position="14"/>
        <end position="63"/>
    </location>
</feature>
<evidence type="ECO:0000256" key="2">
    <source>
        <dbReference type="ARBA" id="ARBA00022679"/>
    </source>
</evidence>
<evidence type="ECO:0000256" key="1">
    <source>
        <dbReference type="ARBA" id="ARBA00022574"/>
    </source>
</evidence>
<evidence type="ECO:0000259" key="6">
    <source>
        <dbReference type="Pfam" id="PF24883"/>
    </source>
</evidence>
<feature type="repeat" description="WD" evidence="4">
    <location>
        <begin position="1026"/>
        <end position="1058"/>
    </location>
</feature>
<dbReference type="InterPro" id="IPR020472">
    <property type="entry name" value="WD40_PAC1"/>
</dbReference>
<dbReference type="PANTHER" id="PTHR13707:SF60">
    <property type="entry name" value="ACETATE COA-TRANSFERASE SUBUNIT ALPHA"/>
    <property type="match status" value="1"/>
</dbReference>
<keyword evidence="2" id="KW-0808">Transferase</keyword>
<feature type="repeat" description="WD" evidence="4">
    <location>
        <begin position="1372"/>
        <end position="1413"/>
    </location>
</feature>
<evidence type="ECO:0000256" key="4">
    <source>
        <dbReference type="PROSITE-ProRule" id="PRU00221"/>
    </source>
</evidence>
<dbReference type="Gene3D" id="3.40.50.300">
    <property type="entry name" value="P-loop containing nucleotide triphosphate hydrolases"/>
    <property type="match status" value="1"/>
</dbReference>
<dbReference type="SMART" id="SM00882">
    <property type="entry name" value="CoA_trans"/>
    <property type="match status" value="2"/>
</dbReference>
<feature type="compositionally biased region" description="Basic and acidic residues" evidence="5">
    <location>
        <begin position="14"/>
        <end position="28"/>
    </location>
</feature>
<dbReference type="InterPro" id="IPR001680">
    <property type="entry name" value="WD40_rpt"/>
</dbReference>
<dbReference type="PROSITE" id="PS00678">
    <property type="entry name" value="WD_REPEATS_1"/>
    <property type="match status" value="3"/>
</dbReference>
<organism evidence="7 8">
    <name type="scientific">Rhizoctonia solani</name>
    <dbReference type="NCBI Taxonomy" id="456999"/>
    <lineage>
        <taxon>Eukaryota</taxon>
        <taxon>Fungi</taxon>
        <taxon>Dikarya</taxon>
        <taxon>Basidiomycota</taxon>
        <taxon>Agaricomycotina</taxon>
        <taxon>Agaricomycetes</taxon>
        <taxon>Cantharellales</taxon>
        <taxon>Ceratobasidiaceae</taxon>
        <taxon>Rhizoctonia</taxon>
    </lineage>
</organism>
<feature type="repeat" description="WD" evidence="4">
    <location>
        <begin position="1249"/>
        <end position="1280"/>
    </location>
</feature>
<dbReference type="InterPro" id="IPR015943">
    <property type="entry name" value="WD40/YVTN_repeat-like_dom_sf"/>
</dbReference>
<dbReference type="Pfam" id="PF00400">
    <property type="entry name" value="WD40"/>
    <property type="match status" value="9"/>
</dbReference>
<dbReference type="SUPFAM" id="SSF52540">
    <property type="entry name" value="P-loop containing nucleoside triphosphate hydrolases"/>
    <property type="match status" value="1"/>
</dbReference>
<dbReference type="InterPro" id="IPR037171">
    <property type="entry name" value="NagB/RpiA_transferase-like"/>
</dbReference>
<dbReference type="FunFam" id="3.40.1080.10:FF:000001">
    <property type="entry name" value="Succinyl-coa:3-ketoacid-coenzyme a transferase subunit b"/>
    <property type="match status" value="1"/>
</dbReference>
<feature type="repeat" description="WD" evidence="4">
    <location>
        <begin position="1104"/>
        <end position="1145"/>
    </location>
</feature>
<dbReference type="EMBL" id="CYGV01001198">
    <property type="protein sequence ID" value="CUA70801.1"/>
    <property type="molecule type" value="Genomic_DNA"/>
</dbReference>
<dbReference type="Proteomes" id="UP000044841">
    <property type="component" value="Unassembled WGS sequence"/>
</dbReference>
<feature type="repeat" description="WD" evidence="4">
    <location>
        <begin position="1329"/>
        <end position="1370"/>
    </location>
</feature>
<accession>A0A0K6FX00</accession>
<dbReference type="PROSITE" id="PS50294">
    <property type="entry name" value="WD_REPEATS_REGION"/>
    <property type="match status" value="7"/>
</dbReference>
<dbReference type="InterPro" id="IPR019775">
    <property type="entry name" value="WD40_repeat_CS"/>
</dbReference>
<feature type="repeat" description="WD" evidence="4">
    <location>
        <begin position="932"/>
        <end position="973"/>
    </location>
</feature>
<evidence type="ECO:0000313" key="7">
    <source>
        <dbReference type="EMBL" id="CUA70801.1"/>
    </source>
</evidence>
<name>A0A0K6FX00_9AGAM</name>
<dbReference type="PANTHER" id="PTHR13707">
    <property type="entry name" value="KETOACID-COENZYME A TRANSFERASE"/>
    <property type="match status" value="1"/>
</dbReference>
<evidence type="ECO:0000313" key="8">
    <source>
        <dbReference type="Proteomes" id="UP000044841"/>
    </source>
</evidence>
<dbReference type="SUPFAM" id="SSF100950">
    <property type="entry name" value="NagB/RpiA/CoA transferase-like"/>
    <property type="match status" value="2"/>
</dbReference>
<keyword evidence="1 4" id="KW-0853">WD repeat</keyword>
<dbReference type="SMART" id="SM00320">
    <property type="entry name" value="WD40"/>
    <property type="match status" value="12"/>
</dbReference>
<dbReference type="NCBIfam" id="TIGR02428">
    <property type="entry name" value="pcaJ_scoB_fam"/>
    <property type="match status" value="1"/>
</dbReference>
<dbReference type="Pfam" id="PF01144">
    <property type="entry name" value="CoA_trans"/>
    <property type="match status" value="2"/>
</dbReference>
<gene>
    <name evidence="7" type="ORF">RSOLAG22IIIB_09138</name>
</gene>
<evidence type="ECO:0000256" key="5">
    <source>
        <dbReference type="SAM" id="MobiDB-lite"/>
    </source>
</evidence>
<feature type="repeat" description="WD" evidence="4">
    <location>
        <begin position="846"/>
        <end position="887"/>
    </location>
</feature>
<feature type="repeat" description="WD" evidence="4">
    <location>
        <begin position="975"/>
        <end position="1016"/>
    </location>
</feature>
<dbReference type="InterPro" id="IPR056884">
    <property type="entry name" value="NPHP3-like_N"/>
</dbReference>
<dbReference type="NCBIfam" id="TIGR02429">
    <property type="entry name" value="pcaI_scoA_fam"/>
    <property type="match status" value="1"/>
</dbReference>
<dbReference type="PROSITE" id="PS50082">
    <property type="entry name" value="WD_REPEATS_2"/>
    <property type="match status" value="9"/>
</dbReference>
<dbReference type="GO" id="GO:0008410">
    <property type="term" value="F:CoA-transferase activity"/>
    <property type="evidence" value="ECO:0007669"/>
    <property type="project" value="InterPro"/>
</dbReference>
<dbReference type="InterPro" id="IPR036322">
    <property type="entry name" value="WD40_repeat_dom_sf"/>
</dbReference>
<evidence type="ECO:0000256" key="3">
    <source>
        <dbReference type="ARBA" id="ARBA00022737"/>
    </source>
</evidence>
<dbReference type="CDD" id="cd00200">
    <property type="entry name" value="WD40"/>
    <property type="match status" value="2"/>
</dbReference>
<keyword evidence="3" id="KW-0677">Repeat</keyword>
<dbReference type="Gene3D" id="2.130.10.10">
    <property type="entry name" value="YVTN repeat-like/Quinoprotein amine dehydrogenase"/>
    <property type="match status" value="5"/>
</dbReference>
<feature type="domain" description="Nephrocystin 3-like N-terminal" evidence="6">
    <location>
        <begin position="252"/>
        <end position="413"/>
    </location>
</feature>
<dbReference type="Pfam" id="PF24883">
    <property type="entry name" value="NPHP3_N"/>
    <property type="match status" value="1"/>
</dbReference>
<proteinExistence type="predicted"/>
<keyword evidence="8" id="KW-1185">Reference proteome</keyword>
<reference evidence="7 8" key="1">
    <citation type="submission" date="2015-07" db="EMBL/GenBank/DDBJ databases">
        <authorList>
            <person name="Noorani M."/>
        </authorList>
    </citation>
    <scope>NUCLEOTIDE SEQUENCE [LARGE SCALE GENOMIC DNA]</scope>
    <source>
        <strain evidence="7">BBA 69670</strain>
    </source>
</reference>
<feature type="compositionally biased region" description="Low complexity" evidence="5">
    <location>
        <begin position="43"/>
        <end position="54"/>
    </location>
</feature>
<dbReference type="InterPro" id="IPR012791">
    <property type="entry name" value="3-oxoacid_CoA-transf_B"/>
</dbReference>
<sequence>MSFRKKVDEFKSHIHIRKINERTGRDETPTPSRPSTPVGVATPNNEPSSSNLPPGHAGTTTRSVSNKLSWAHLKGLLDTLNQGVGASGLGPLKSVVQGLVDCIGIYEDAAQGQRAYVELQAELEGTFKKLQQLPILSPTVAVSVANICSSIEQEIEFVKDQQARPRKRRLAEAEQDEDNVLACYRRMRDRLQDLPLDISISTLALVEQHTMDNRLRDLAPALSARYDLENAPGALGLKRGPCTEGTRTKVLDEICQWVANQHGGNIYWMSGMAGTGKTTIAYSLCKRMDSGPGRMLGASFFCSRSVAECRTVGKIIPSIAYQLAQRSQTFQYALCQAMKDNPDAQATAPVLQFDSLIVGPLSDPRVRDALPPTLVVAIDALDECDDESSTRQILDVLMTKSKGLPVKFVVSSRPEPIIRKRMENSDRIVLHELDRKGVQKDIKTYLREGLAPMNPSEAEIEKLAERAGVLFIYAATVIRYVGYKDFGRNPRARLNSVLGMTNRRGNGETKEIDALYGAILEAAMNDNELEDPDLHDMKLILNTVVCAKSPLTIAALNGLLQLDDVSRVEAALQPLWSVLHVMTPKMTVTTLHASFPDYLTDPMRSGKLPWHCDAKAHHHILVQRCFECIRDTRPQFNICNLESSYLNDDEVEDLERRIENAITAKLRYACQYWSSHLNASDSASASALLEPLERFLSNSFLLWAEVMSLTKAISAGPGDLASAKHWATRHGARTEITGLIHDAWRFAFTIASSPISESTPHIYVSVLPFLPSHSLIRKYYHPMHGMIGISGTALDQRKALLARWSVEECYHAACSPDGTLVALTPDYLGSISLYDTSSGREVRKISCEYPDGLYCIAFSPDGTRVASGGFEGYIRVWDISNGQVVLEPLADHGEIICCIVFSPCGSRIIFGCSNGSIHVLNACTGNPMYAPLVGHSGGVRSIAVTSDGTRIVSGSNDRTIRIWNMQTGHSALNPITGHTKSVTSVAISLDDRLIVSGSLDCTVRVWDSHTSQALLEPFILTAPAPSVAISPSGAHISAGLDDGTIHTWDSITGEAVSAPLQAHGYDITMLSYSSDGTYLLSHSLFDANFCLFDAQSVTEPLNSLPGHSKEVISIDISPDGKQIVSGSDDTTLCLWDPITGQLTRSPLTGHTGTIDIVRYSGCGSRILSCSRDKTLRQWDAQTGDAIDVIRTDSQIVDPSHSGPMFNAALYSPDSAYIATITSGGNLCIWDLSTGAMLNKLTQQAHGGGVAFSPDGTILFVGQVHRAVQTWNVQTGQVMYCTTHQQPQLSTFDFSPNMSHWAMASEVKPYDYRVFYQSTTQDKIDATAFSDCHTDTITSIRFSPDGDYLVSGSWDMAVHVWDVKTGTSVFGPLVGHTGCVKSVAYSPDGRYVVSASDDRSIRIWDVSTRPDLSPVGITISHRAGLSRWNAPQSTQRAPASDTGKLWKSADEAVQDLESGKTLLSGGFGLCGTPDTLIQALSRRPEVKNLTAASNNAGVGDRGLGKLLYTGQISKMICSYIGNNKNLESLYLAGKVAIELTPQGTLAEKIRSAGAGVPAFFTPTGFGTEVQTGGMPIKYREGSDGEIEVPGLAKEVREFGGRQYILEESLPADYAFVRVHKADAYGNCQFRYTTQNFSSVMAPEEIVPVGAIDPQHVHLPGVYVDRIVPATAPKEIEFRTVSPSKDAAVDVDATLGEKGEARERRERIVKRAAKELKDGYYVNLGIGMPNLVPSFLPEGVTVHMQSENGILGMGPYPTEEEVDADIINAGKETVTLLPGASIFNSAESFGMIRGGHIDVAMLGAFQVSQNGDLANYMIPRKMVKGMGGAMDLVSNPDGTKVIVLMEHVAKGNKHKIMKECALPLTGPRCVSQIITDLCVFDIDRKQGKMTLTELQPGVTLAEVREKTDADYDVAPGVKEIPA</sequence>
<feature type="repeat" description="WD" evidence="4">
    <location>
        <begin position="1147"/>
        <end position="1188"/>
    </location>
</feature>
<dbReference type="Gene3D" id="3.40.1080.10">
    <property type="entry name" value="Glutaconate Coenzyme A-transferase"/>
    <property type="match status" value="2"/>
</dbReference>
<protein>
    <recommendedName>
        <fullName evidence="6">Nephrocystin 3-like N-terminal domain-containing protein</fullName>
    </recommendedName>
</protein>
<dbReference type="SUPFAM" id="SSF50978">
    <property type="entry name" value="WD40 repeat-like"/>
    <property type="match status" value="2"/>
</dbReference>